<gene>
    <name evidence="1" type="ORF">PUN28_002924</name>
</gene>
<keyword evidence="2" id="KW-1185">Reference proteome</keyword>
<dbReference type="Proteomes" id="UP001430953">
    <property type="component" value="Unassembled WGS sequence"/>
</dbReference>
<proteinExistence type="predicted"/>
<comment type="caution">
    <text evidence="1">The sequence shown here is derived from an EMBL/GenBank/DDBJ whole genome shotgun (WGS) entry which is preliminary data.</text>
</comment>
<sequence length="144" mass="16865">MQIAVQVVTSRVIALKSRFDLTHRTSAWQSGKYRGPRSFSRPPLCPVSIYESPNCLCKFTHVTTVILIALVAAKFQYLDQLHLRHCSRAIRSLWENSPFYENNSLLSDSKKRKRNLKMFSTFKYSIAKHFKIFEITLIFFIKFI</sequence>
<protein>
    <submittedName>
        <fullName evidence="1">Uncharacterized protein</fullName>
    </submittedName>
</protein>
<dbReference type="AlphaFoldDB" id="A0AAW2GWX4"/>
<reference evidence="1 2" key="1">
    <citation type="submission" date="2023-03" db="EMBL/GenBank/DDBJ databases">
        <title>High recombination rates correlate with genetic variation in Cardiocondyla obscurior ants.</title>
        <authorList>
            <person name="Errbii M."/>
        </authorList>
    </citation>
    <scope>NUCLEOTIDE SEQUENCE [LARGE SCALE GENOMIC DNA]</scope>
    <source>
        <strain evidence="1">Alpha-2009</strain>
        <tissue evidence="1">Whole body</tissue>
    </source>
</reference>
<evidence type="ECO:0000313" key="2">
    <source>
        <dbReference type="Proteomes" id="UP001430953"/>
    </source>
</evidence>
<organism evidence="1 2">
    <name type="scientific">Cardiocondyla obscurior</name>
    <dbReference type="NCBI Taxonomy" id="286306"/>
    <lineage>
        <taxon>Eukaryota</taxon>
        <taxon>Metazoa</taxon>
        <taxon>Ecdysozoa</taxon>
        <taxon>Arthropoda</taxon>
        <taxon>Hexapoda</taxon>
        <taxon>Insecta</taxon>
        <taxon>Pterygota</taxon>
        <taxon>Neoptera</taxon>
        <taxon>Endopterygota</taxon>
        <taxon>Hymenoptera</taxon>
        <taxon>Apocrita</taxon>
        <taxon>Aculeata</taxon>
        <taxon>Formicoidea</taxon>
        <taxon>Formicidae</taxon>
        <taxon>Myrmicinae</taxon>
        <taxon>Cardiocondyla</taxon>
    </lineage>
</organism>
<evidence type="ECO:0000313" key="1">
    <source>
        <dbReference type="EMBL" id="KAL0131706.1"/>
    </source>
</evidence>
<dbReference type="EMBL" id="JADYXP020000002">
    <property type="protein sequence ID" value="KAL0131706.1"/>
    <property type="molecule type" value="Genomic_DNA"/>
</dbReference>
<name>A0AAW2GWX4_9HYME</name>
<accession>A0AAW2GWX4</accession>